<dbReference type="Proteomes" id="UP000663829">
    <property type="component" value="Unassembled WGS sequence"/>
</dbReference>
<accession>A0A816BV63</accession>
<reference evidence="1" key="1">
    <citation type="submission" date="2021-02" db="EMBL/GenBank/DDBJ databases">
        <authorList>
            <person name="Nowell W R."/>
        </authorList>
    </citation>
    <scope>NUCLEOTIDE SEQUENCE</scope>
</reference>
<sequence length="158" mass="18028">MPRRDKYTRGRIAKLRRRTVTLVNLRYATVKSNTENVTSMNVVRDFEIAERDATFEMALQDDIPSQLNSSSELSDSGMQVINNIRDDLNDGLLHSVIPGKKDWAALLMIFKATCGQTNANINRICKLLQLKQCPFYVNVPKSWSVLKYTLSNSRKPAY</sequence>
<keyword evidence="3" id="KW-1185">Reference proteome</keyword>
<dbReference type="AlphaFoldDB" id="A0A816BV63"/>
<name>A0A816BV63_9BILA</name>
<evidence type="ECO:0000313" key="3">
    <source>
        <dbReference type="Proteomes" id="UP000663829"/>
    </source>
</evidence>
<organism evidence="1 3">
    <name type="scientific">Didymodactylos carnosus</name>
    <dbReference type="NCBI Taxonomy" id="1234261"/>
    <lineage>
        <taxon>Eukaryota</taxon>
        <taxon>Metazoa</taxon>
        <taxon>Spiralia</taxon>
        <taxon>Gnathifera</taxon>
        <taxon>Rotifera</taxon>
        <taxon>Eurotatoria</taxon>
        <taxon>Bdelloidea</taxon>
        <taxon>Philodinida</taxon>
        <taxon>Philodinidae</taxon>
        <taxon>Didymodactylos</taxon>
    </lineage>
</organism>
<protein>
    <submittedName>
        <fullName evidence="1">Uncharacterized protein</fullName>
    </submittedName>
</protein>
<gene>
    <name evidence="1" type="ORF">GPM918_LOCUS43335</name>
    <name evidence="2" type="ORF">SRO942_LOCUS44799</name>
</gene>
<evidence type="ECO:0000313" key="2">
    <source>
        <dbReference type="EMBL" id="CAF4500243.1"/>
    </source>
</evidence>
<evidence type="ECO:0000313" key="1">
    <source>
        <dbReference type="EMBL" id="CAF1614824.1"/>
    </source>
</evidence>
<dbReference type="EMBL" id="CAJOBC010105891">
    <property type="protein sequence ID" value="CAF4500243.1"/>
    <property type="molecule type" value="Genomic_DNA"/>
</dbReference>
<comment type="caution">
    <text evidence="1">The sequence shown here is derived from an EMBL/GenBank/DDBJ whole genome shotgun (WGS) entry which is preliminary data.</text>
</comment>
<proteinExistence type="predicted"/>
<dbReference type="Proteomes" id="UP000681722">
    <property type="component" value="Unassembled WGS sequence"/>
</dbReference>
<dbReference type="EMBL" id="CAJNOQ010038994">
    <property type="protein sequence ID" value="CAF1614824.1"/>
    <property type="molecule type" value="Genomic_DNA"/>
</dbReference>